<organism evidence="1 2">
    <name type="scientific">Tsuneonella aeria</name>
    <dbReference type="NCBI Taxonomy" id="1837929"/>
    <lineage>
        <taxon>Bacteria</taxon>
        <taxon>Pseudomonadati</taxon>
        <taxon>Pseudomonadota</taxon>
        <taxon>Alphaproteobacteria</taxon>
        <taxon>Sphingomonadales</taxon>
        <taxon>Erythrobacteraceae</taxon>
        <taxon>Tsuneonella</taxon>
    </lineage>
</organism>
<evidence type="ECO:0008006" key="3">
    <source>
        <dbReference type="Google" id="ProtNLM"/>
    </source>
</evidence>
<dbReference type="Proteomes" id="UP000439522">
    <property type="component" value="Unassembled WGS sequence"/>
</dbReference>
<dbReference type="RefSeq" id="WP_160611981.1">
    <property type="nucleotide sequence ID" value="NZ_WTZA01000002.1"/>
</dbReference>
<accession>A0A6I4THM4</accession>
<name>A0A6I4THM4_9SPHN</name>
<dbReference type="EMBL" id="WTZA01000002">
    <property type="protein sequence ID" value="MXO76176.1"/>
    <property type="molecule type" value="Genomic_DNA"/>
</dbReference>
<dbReference type="InterPro" id="IPR027417">
    <property type="entry name" value="P-loop_NTPase"/>
</dbReference>
<protein>
    <recommendedName>
        <fullName evidence="3">CobQ/CobB/MinD/ParA nucleotide binding domain-containing protein</fullName>
    </recommendedName>
</protein>
<reference evidence="1 2" key="1">
    <citation type="submission" date="2019-12" db="EMBL/GenBank/DDBJ databases">
        <title>Genomic-based taxomic classification of the family Erythrobacteraceae.</title>
        <authorList>
            <person name="Xu L."/>
        </authorList>
    </citation>
    <scope>NUCLEOTIDE SEQUENCE [LARGE SCALE GENOMIC DNA]</scope>
    <source>
        <strain evidence="1 2">100921-2</strain>
    </source>
</reference>
<dbReference type="OrthoDB" id="7432810at2"/>
<dbReference type="Gene3D" id="3.40.50.300">
    <property type="entry name" value="P-loop containing nucleotide triphosphate hydrolases"/>
    <property type="match status" value="1"/>
</dbReference>
<dbReference type="AlphaFoldDB" id="A0A6I4THM4"/>
<comment type="caution">
    <text evidence="1">The sequence shown here is derived from an EMBL/GenBank/DDBJ whole genome shotgun (WGS) entry which is preliminary data.</text>
</comment>
<evidence type="ECO:0000313" key="2">
    <source>
        <dbReference type="Proteomes" id="UP000439522"/>
    </source>
</evidence>
<evidence type="ECO:0000313" key="1">
    <source>
        <dbReference type="EMBL" id="MXO76176.1"/>
    </source>
</evidence>
<proteinExistence type="predicted"/>
<keyword evidence="2" id="KW-1185">Reference proteome</keyword>
<sequence>MTALPQIFEEGAMTDATALRLFLLVITNAGGEGKTWITMLLLTIFRLLDQDILTLDGDPGNRASSAADIGAKAMDVFEDPQKLTDRISNSLAGTKSLLVDAGANILAASVSFGDTMRDVGFKLEDDGYRVKGLWVVSTNKIGAAESATAAARRFGQPFEPLWLFNDRDGSGMVPAGLEPDITVAHLAPGYVVLVNEAGGFEPIVREGIPGYQMSADIIAKYVWRFADQHGVRALFGDVAIDSLRSILDRDVMDLHPVQFTSKKSDDEIIEWSAHLEILRIVTAYRGDIDAMIRALTNIKSRGC</sequence>
<gene>
    <name evidence="1" type="ORF">GRI40_13235</name>
</gene>